<dbReference type="InterPro" id="IPR007345">
    <property type="entry name" value="Polysacch_pyruvyl_Trfase"/>
</dbReference>
<evidence type="ECO:0000259" key="1">
    <source>
        <dbReference type="Pfam" id="PF04230"/>
    </source>
</evidence>
<dbReference type="Proteomes" id="UP000716906">
    <property type="component" value="Unassembled WGS sequence"/>
</dbReference>
<evidence type="ECO:0000313" key="2">
    <source>
        <dbReference type="EMBL" id="MBM6736538.1"/>
    </source>
</evidence>
<keyword evidence="3" id="KW-1185">Reference proteome</keyword>
<protein>
    <submittedName>
        <fullName evidence="2">Polysaccharide pyruvyl transferase family protein</fullName>
    </submittedName>
</protein>
<dbReference type="GO" id="GO:0016740">
    <property type="term" value="F:transferase activity"/>
    <property type="evidence" value="ECO:0007669"/>
    <property type="project" value="UniProtKB-KW"/>
</dbReference>
<name>A0ABS2E4I2_9FIRM</name>
<dbReference type="EMBL" id="JACLYY010000001">
    <property type="protein sequence ID" value="MBM6736538.1"/>
    <property type="molecule type" value="Genomic_DNA"/>
</dbReference>
<dbReference type="RefSeq" id="WP_033124831.1">
    <property type="nucleotide sequence ID" value="NZ_JACLYY010000001.1"/>
</dbReference>
<evidence type="ECO:0000313" key="3">
    <source>
        <dbReference type="Proteomes" id="UP000716906"/>
    </source>
</evidence>
<keyword evidence="2" id="KW-0808">Transferase</keyword>
<proteinExistence type="predicted"/>
<sequence>MKIGIITITNGENYGNRLQNYAVQEALKETGAEVETVHKVTNVFDAENFVYLNKLRLKKLLHYHLTVEERRRLSFYRFTKRYIKRSRYVIKDSAPEKLDSSYDCFVAGSDQVWNPYLAYVTCDNFLTFTSAEKKVAFAPSIAVEDIPEEKKKEYAAWIQDFRLLSVREKEGATLIYRLCGRKAEVLLDPTFYLSASQWRRIEKRVKMRENRYILAYFLGEYTPEYKERVEEFARFAGCVVYRLQTEEHFQIAPDEFLYLVDHASIVCTDSFHGTAFSIIFKKNFVVFRRKEAFADMGSRLHTLLQRFDMEDRYWERVGCNSVKDTDFCKSEAIIEEEREKTRDFLSCIYKGERYA</sequence>
<feature type="domain" description="Polysaccharide pyruvyl transferase" evidence="1">
    <location>
        <begin position="13"/>
        <end position="289"/>
    </location>
</feature>
<accession>A0ABS2E4I2</accession>
<gene>
    <name evidence="2" type="ORF">H7U36_00240</name>
</gene>
<reference evidence="2 3" key="1">
    <citation type="journal article" date="2021" name="Sci. Rep.">
        <title>The distribution of antibiotic resistance genes in chicken gut microbiota commensals.</title>
        <authorList>
            <person name="Juricova H."/>
            <person name="Matiasovicova J."/>
            <person name="Kubasova T."/>
            <person name="Cejkova D."/>
            <person name="Rychlik I."/>
        </authorList>
    </citation>
    <scope>NUCLEOTIDE SEQUENCE [LARGE SCALE GENOMIC DNA]</scope>
    <source>
        <strain evidence="2 3">An773</strain>
    </source>
</reference>
<organism evidence="2 3">
    <name type="scientific">Faecalicatena fissicatena</name>
    <dbReference type="NCBI Taxonomy" id="290055"/>
    <lineage>
        <taxon>Bacteria</taxon>
        <taxon>Bacillati</taxon>
        <taxon>Bacillota</taxon>
        <taxon>Clostridia</taxon>
        <taxon>Lachnospirales</taxon>
        <taxon>Lachnospiraceae</taxon>
        <taxon>Faecalicatena</taxon>
    </lineage>
</organism>
<dbReference type="Pfam" id="PF04230">
    <property type="entry name" value="PS_pyruv_trans"/>
    <property type="match status" value="1"/>
</dbReference>
<comment type="caution">
    <text evidence="2">The sequence shown here is derived from an EMBL/GenBank/DDBJ whole genome shotgun (WGS) entry which is preliminary data.</text>
</comment>